<proteinExistence type="predicted"/>
<reference evidence="1 2" key="1">
    <citation type="submission" date="2016-08" db="EMBL/GenBank/DDBJ databases">
        <title>Evolution of the type three secretion system and type three effector repertoires in Xanthomonas.</title>
        <authorList>
            <person name="Merda D."/>
            <person name="Briand M."/>
            <person name="Bosis E."/>
            <person name="Rousseau C."/>
            <person name="Portier P."/>
            <person name="Jacques M.-A."/>
            <person name="Fischer-Le Saux M."/>
        </authorList>
    </citation>
    <scope>NUCLEOTIDE SEQUENCE [LARGE SCALE GENOMIC DNA]</scope>
    <source>
        <strain evidence="1 2">CFBP1976</strain>
    </source>
</reference>
<gene>
    <name evidence="1" type="ORF">XbrCFBP1976_00370</name>
</gene>
<organism evidence="1 2">
    <name type="scientific">Xanthomonas bromi</name>
    <dbReference type="NCBI Taxonomy" id="56449"/>
    <lineage>
        <taxon>Bacteria</taxon>
        <taxon>Pseudomonadati</taxon>
        <taxon>Pseudomonadota</taxon>
        <taxon>Gammaproteobacteria</taxon>
        <taxon>Lysobacterales</taxon>
        <taxon>Lysobacteraceae</taxon>
        <taxon>Xanthomonas</taxon>
    </lineage>
</organism>
<comment type="caution">
    <text evidence="1">The sequence shown here is derived from an EMBL/GenBank/DDBJ whole genome shotgun (WGS) entry which is preliminary data.</text>
</comment>
<evidence type="ECO:0000313" key="1">
    <source>
        <dbReference type="EMBL" id="PPV08901.1"/>
    </source>
</evidence>
<keyword evidence="2" id="KW-1185">Reference proteome</keyword>
<name>A0ABX5BYN3_9XANT</name>
<dbReference type="EMBL" id="MDCE01000001">
    <property type="protein sequence ID" value="PPV08901.1"/>
    <property type="molecule type" value="Genomic_DNA"/>
</dbReference>
<sequence length="59" mass="6123">MIGRAAATRAARIGPTTRQHSNPLASLCVDLGACAVRASRCDVLLPIPDSRFPIPGLPA</sequence>
<protein>
    <submittedName>
        <fullName evidence="1">Uncharacterized protein</fullName>
    </submittedName>
</protein>
<accession>A0ABX5BYN3</accession>
<evidence type="ECO:0000313" key="2">
    <source>
        <dbReference type="Proteomes" id="UP000239710"/>
    </source>
</evidence>
<dbReference type="Proteomes" id="UP000239710">
    <property type="component" value="Unassembled WGS sequence"/>
</dbReference>